<dbReference type="EMBL" id="JAYMYQ010000002">
    <property type="protein sequence ID" value="KAK7349796.1"/>
    <property type="molecule type" value="Genomic_DNA"/>
</dbReference>
<accession>A0AAN9M972</accession>
<evidence type="ECO:0000313" key="1">
    <source>
        <dbReference type="EMBL" id="KAK7349796.1"/>
    </source>
</evidence>
<sequence length="155" mass="17971">MVVAKATVIIITITTCDEVQRQSVQAWKYCEPTRIICRWFALSQRHIKPKKKNGTPTAKQYCPSYSTFSQLLWVIYKATADKFMDMEPTEIFINSEEQGPSGMRVSQILRPTLQLMMSYPDGCEQFVDGSLEQTWFHLNQCIGQGQTLHWGQRHY</sequence>
<gene>
    <name evidence="1" type="ORF">VNO77_07482</name>
</gene>
<comment type="caution">
    <text evidence="1">The sequence shown here is derived from an EMBL/GenBank/DDBJ whole genome shotgun (WGS) entry which is preliminary data.</text>
</comment>
<protein>
    <submittedName>
        <fullName evidence="1">Uncharacterized protein</fullName>
    </submittedName>
</protein>
<reference evidence="1 2" key="1">
    <citation type="submission" date="2024-01" db="EMBL/GenBank/DDBJ databases">
        <title>The genomes of 5 underutilized Papilionoideae crops provide insights into root nodulation and disease resistanc.</title>
        <authorList>
            <person name="Jiang F."/>
        </authorList>
    </citation>
    <scope>NUCLEOTIDE SEQUENCE [LARGE SCALE GENOMIC DNA]</scope>
    <source>
        <strain evidence="1">LVBAO_FW01</strain>
        <tissue evidence="1">Leaves</tissue>
    </source>
</reference>
<dbReference type="AlphaFoldDB" id="A0AAN9M972"/>
<organism evidence="1 2">
    <name type="scientific">Canavalia gladiata</name>
    <name type="common">Sword bean</name>
    <name type="synonym">Dolichos gladiatus</name>
    <dbReference type="NCBI Taxonomy" id="3824"/>
    <lineage>
        <taxon>Eukaryota</taxon>
        <taxon>Viridiplantae</taxon>
        <taxon>Streptophyta</taxon>
        <taxon>Embryophyta</taxon>
        <taxon>Tracheophyta</taxon>
        <taxon>Spermatophyta</taxon>
        <taxon>Magnoliopsida</taxon>
        <taxon>eudicotyledons</taxon>
        <taxon>Gunneridae</taxon>
        <taxon>Pentapetalae</taxon>
        <taxon>rosids</taxon>
        <taxon>fabids</taxon>
        <taxon>Fabales</taxon>
        <taxon>Fabaceae</taxon>
        <taxon>Papilionoideae</taxon>
        <taxon>50 kb inversion clade</taxon>
        <taxon>NPAAA clade</taxon>
        <taxon>indigoferoid/millettioid clade</taxon>
        <taxon>Phaseoleae</taxon>
        <taxon>Canavalia</taxon>
    </lineage>
</organism>
<evidence type="ECO:0000313" key="2">
    <source>
        <dbReference type="Proteomes" id="UP001367508"/>
    </source>
</evidence>
<keyword evidence="2" id="KW-1185">Reference proteome</keyword>
<dbReference type="Proteomes" id="UP001367508">
    <property type="component" value="Unassembled WGS sequence"/>
</dbReference>
<proteinExistence type="predicted"/>
<name>A0AAN9M972_CANGL</name>